<evidence type="ECO:0000313" key="1">
    <source>
        <dbReference type="EMBL" id="KAK3721380.1"/>
    </source>
</evidence>
<name>A0ACC3NRJ4_9PEZI</name>
<organism evidence="1 2">
    <name type="scientific">Vermiconidia calcicola</name>
    <dbReference type="NCBI Taxonomy" id="1690605"/>
    <lineage>
        <taxon>Eukaryota</taxon>
        <taxon>Fungi</taxon>
        <taxon>Dikarya</taxon>
        <taxon>Ascomycota</taxon>
        <taxon>Pezizomycotina</taxon>
        <taxon>Dothideomycetes</taxon>
        <taxon>Dothideomycetidae</taxon>
        <taxon>Mycosphaerellales</taxon>
        <taxon>Extremaceae</taxon>
        <taxon>Vermiconidia</taxon>
    </lineage>
</organism>
<protein>
    <submittedName>
        <fullName evidence="1">Uncharacterized protein</fullName>
    </submittedName>
</protein>
<dbReference type="Proteomes" id="UP001281147">
    <property type="component" value="Unassembled WGS sequence"/>
</dbReference>
<proteinExistence type="predicted"/>
<keyword evidence="2" id="KW-1185">Reference proteome</keyword>
<dbReference type="EMBL" id="JAUTXU010000018">
    <property type="protein sequence ID" value="KAK3721380.1"/>
    <property type="molecule type" value="Genomic_DNA"/>
</dbReference>
<sequence length="159" mass="18189">MADKKHFRFLALSAELRNAIYEKVFEDTTFYIGRPCSVPPPILVANKQIYYEAVMVFYRHATFTCYGTTTLTRWYNCIPTEFGSTISCIRCWPMIVTSARQLGSVVNMIKRIHSLITKGNRVLKPGVLQFNVHAGSGKMLWTNDPKKHLDTSKPRLQAL</sequence>
<comment type="caution">
    <text evidence="1">The sequence shown here is derived from an EMBL/GenBank/DDBJ whole genome shotgun (WGS) entry which is preliminary data.</text>
</comment>
<evidence type="ECO:0000313" key="2">
    <source>
        <dbReference type="Proteomes" id="UP001281147"/>
    </source>
</evidence>
<accession>A0ACC3NRJ4</accession>
<reference evidence="1" key="1">
    <citation type="submission" date="2023-07" db="EMBL/GenBank/DDBJ databases">
        <title>Black Yeasts Isolated from many extreme environments.</title>
        <authorList>
            <person name="Coleine C."/>
            <person name="Stajich J.E."/>
            <person name="Selbmann L."/>
        </authorList>
    </citation>
    <scope>NUCLEOTIDE SEQUENCE</scope>
    <source>
        <strain evidence="1">CCFEE 5714</strain>
    </source>
</reference>
<gene>
    <name evidence="1" type="ORF">LTR37_003256</name>
</gene>